<sequence length="418" mass="41095">MASSATSQLASGQGLDFGKVAEAGAVGAITAGLTNGITFDGSSFGVNGFDTVLKGTDSLANIAGSNTLGGALQAAQNGAVGTIGQQAVGMLGTALVGSAVNTVVYGGSFGQALEGSLVAQGAALGANEIGATTNPESLQNIVEHAALGCAVQSLSGGSCVGGAIGGATSAVATPLIGAVIVGQGAASPEQSAAITALAMLTGGGVASAFGQNALAAAGAAQNEALNNCTAHECWNNVKSALSSAVQSIGNWMATPEGMTTMLMVGTAGNTGEGLGGLPGGAVRTAVEESAVQYATRTVVQDATTAGVDAVANSGTTTLYRAVSPAEYSSIMKFGQFSFGPAGSEMKQFGFNLNEVLTFANFETDYAAIVKAEIPTNFLGSFNVSNGIDPFIFKSGVLTVNKSGLDLFNSIVTNIGHAY</sequence>
<feature type="domain" description="DUF637" evidence="1">
    <location>
        <begin position="25"/>
        <end position="166"/>
    </location>
</feature>
<name>A0AAE3I475_9RALS</name>
<reference evidence="2" key="2">
    <citation type="submission" date="2023-02" db="EMBL/GenBank/DDBJ databases">
        <authorList>
            <person name="Lu C.-H."/>
        </authorList>
    </citation>
    <scope>NUCLEOTIDE SEQUENCE</scope>
    <source>
        <strain evidence="2">22TCCZM01-4</strain>
    </source>
</reference>
<proteinExistence type="predicted"/>
<comment type="caution">
    <text evidence="2">The sequence shown here is derived from an EMBL/GenBank/DDBJ whole genome shotgun (WGS) entry which is preliminary data.</text>
</comment>
<organism evidence="2 3">
    <name type="scientific">Ralstonia mojiangensis</name>
    <dbReference type="NCBI Taxonomy" id="2953895"/>
    <lineage>
        <taxon>Bacteria</taxon>
        <taxon>Pseudomonadati</taxon>
        <taxon>Pseudomonadota</taxon>
        <taxon>Betaproteobacteria</taxon>
        <taxon>Burkholderiales</taxon>
        <taxon>Burkholderiaceae</taxon>
        <taxon>Ralstonia</taxon>
    </lineage>
</organism>
<evidence type="ECO:0000259" key="1">
    <source>
        <dbReference type="Pfam" id="PF04830"/>
    </source>
</evidence>
<gene>
    <name evidence="2" type="ORF">N5I87_09875</name>
</gene>
<protein>
    <submittedName>
        <fullName evidence="2">DUF637 domain-containing protein</fullName>
    </submittedName>
</protein>
<dbReference type="RefSeq" id="WP_260799044.1">
    <property type="nucleotide sequence ID" value="NZ_JAOCQJ010000002.1"/>
</dbReference>
<dbReference type="Proteomes" id="UP001164374">
    <property type="component" value="Unassembled WGS sequence"/>
</dbReference>
<dbReference type="InterPro" id="IPR006915">
    <property type="entry name" value="DUF637_hemagglutn_put"/>
</dbReference>
<reference evidence="2" key="1">
    <citation type="journal article" date="2023" name="Front. Microbiol.">
        <title>Ralstonia chuxiongensis sp. nov., Ralstonia mojiangensis sp. nov., and Ralstonia soli sp. nov., isolated from tobacco fields, are three novel species in the family Burkholderiaceae.</title>
        <authorList>
            <person name="Lu C.H."/>
            <person name="Zhang Y.Y."/>
            <person name="Jiang N."/>
            <person name="Chen W."/>
            <person name="Shao X."/>
            <person name="Zhao Z.M."/>
            <person name="Lu W.L."/>
            <person name="Hu X."/>
            <person name="Xi Y.X."/>
            <person name="Zou S.Y."/>
            <person name="Wei Q.J."/>
            <person name="Lin Z.L."/>
            <person name="Gong L."/>
            <person name="Gai X.T."/>
            <person name="Zhang L.Q."/>
            <person name="Li J.Y."/>
            <person name="Jin Y."/>
            <person name="Xia Z.Y."/>
        </authorList>
    </citation>
    <scope>NUCLEOTIDE SEQUENCE</scope>
    <source>
        <strain evidence="2">22TCCZM01-4</strain>
    </source>
</reference>
<dbReference type="EMBL" id="JAOCQJ010000002">
    <property type="protein sequence ID" value="MCT7316312.1"/>
    <property type="molecule type" value="Genomic_DNA"/>
</dbReference>
<dbReference type="AlphaFoldDB" id="A0AAE3I475"/>
<accession>A0AAE3I475</accession>
<evidence type="ECO:0000313" key="2">
    <source>
        <dbReference type="EMBL" id="MCT7316312.1"/>
    </source>
</evidence>
<dbReference type="Pfam" id="PF04830">
    <property type="entry name" value="DUF637"/>
    <property type="match status" value="1"/>
</dbReference>
<evidence type="ECO:0000313" key="3">
    <source>
        <dbReference type="Proteomes" id="UP001164374"/>
    </source>
</evidence>